<comment type="caution">
    <text evidence="2">The sequence shown here is derived from an EMBL/GenBank/DDBJ whole genome shotgun (WGS) entry which is preliminary data.</text>
</comment>
<feature type="compositionally biased region" description="Polar residues" evidence="1">
    <location>
        <begin position="37"/>
        <end position="47"/>
    </location>
</feature>
<gene>
    <name evidence="2" type="ORF">Q604_UNBC03181G0002</name>
</gene>
<dbReference type="AlphaFoldDB" id="W1YK38"/>
<feature type="region of interest" description="Disordered" evidence="1">
    <location>
        <begin position="1"/>
        <end position="47"/>
    </location>
</feature>
<proteinExistence type="predicted"/>
<feature type="compositionally biased region" description="Low complexity" evidence="1">
    <location>
        <begin position="22"/>
        <end position="36"/>
    </location>
</feature>
<sequence>MTVAARLRGGAWVADAPGPGLRSHTASARATAVASRQLPSRYTPSPP</sequence>
<evidence type="ECO:0000256" key="1">
    <source>
        <dbReference type="SAM" id="MobiDB-lite"/>
    </source>
</evidence>
<protein>
    <submittedName>
        <fullName evidence="2">Uncharacterized protein</fullName>
    </submittedName>
</protein>
<evidence type="ECO:0000313" key="2">
    <source>
        <dbReference type="EMBL" id="ETJ42837.1"/>
    </source>
</evidence>
<organism evidence="2">
    <name type="scientific">human gut metagenome</name>
    <dbReference type="NCBI Taxonomy" id="408170"/>
    <lineage>
        <taxon>unclassified sequences</taxon>
        <taxon>metagenomes</taxon>
        <taxon>organismal metagenomes</taxon>
    </lineage>
</organism>
<accession>W1YK38</accession>
<name>W1YK38_9ZZZZ</name>
<feature type="non-terminal residue" evidence="2">
    <location>
        <position position="47"/>
    </location>
</feature>
<dbReference type="EMBL" id="AZMM01003181">
    <property type="protein sequence ID" value="ETJ42837.1"/>
    <property type="molecule type" value="Genomic_DNA"/>
</dbReference>
<reference evidence="2" key="1">
    <citation type="submission" date="2013-12" db="EMBL/GenBank/DDBJ databases">
        <title>A Varibaculum cambriense genome reconstructed from a premature infant gut community with otherwise low bacterial novelty that shifts toward anaerobic metabolism during the third week of life.</title>
        <authorList>
            <person name="Brown C.T."/>
            <person name="Sharon I."/>
            <person name="Thomas B.C."/>
            <person name="Castelle C.J."/>
            <person name="Morowitz M.J."/>
            <person name="Banfield J.F."/>
        </authorList>
    </citation>
    <scope>NUCLEOTIDE SEQUENCE</scope>
</reference>